<keyword evidence="4" id="KW-1185">Reference proteome</keyword>
<keyword evidence="2" id="KW-0812">Transmembrane</keyword>
<feature type="region of interest" description="Disordered" evidence="1">
    <location>
        <begin position="548"/>
        <end position="610"/>
    </location>
</feature>
<protein>
    <submittedName>
        <fullName evidence="3">Uncharacterized protein</fullName>
    </submittedName>
</protein>
<organism evidence="3 4">
    <name type="scientific">Elysia crispata</name>
    <name type="common">lettuce slug</name>
    <dbReference type="NCBI Taxonomy" id="231223"/>
    <lineage>
        <taxon>Eukaryota</taxon>
        <taxon>Metazoa</taxon>
        <taxon>Spiralia</taxon>
        <taxon>Lophotrochozoa</taxon>
        <taxon>Mollusca</taxon>
        <taxon>Gastropoda</taxon>
        <taxon>Heterobranchia</taxon>
        <taxon>Euthyneura</taxon>
        <taxon>Panpulmonata</taxon>
        <taxon>Sacoglossa</taxon>
        <taxon>Placobranchoidea</taxon>
        <taxon>Plakobranchidae</taxon>
        <taxon>Elysia</taxon>
    </lineage>
</organism>
<sequence length="610" mass="67808">MAGSNSTLLRYPRSNITPELWVPYVLIGASCVTFLAVHFWCYHKRNRIRYLRKRDESRVKSGLLERRRITTLIMSRYQTELDITPDAHSCHPAEHRPWETELQGRSSLAYNEAFSLEDNVEVVMDGALAAAAREDQKALAVDNAVRISSGLSTLETTSRNYGPMNVFTLENTGMFNRFKDIANQVDQPHRYEIEKFEEGTSDQASFTSIRDRNIGLDKPEVTEIFNISQRYAWNKNSSLLEDSHGIIPKHTPCAQGYSSEKGSQPHLNHDHNKDGTGNICGAKHSQTDNEPNRINDGEATCNPTPQIQNVQPCGDTNDQIDAAKDITHSSMQTKKDDFFRTPSLKTDTPPSSISSPVSTSTVFVFHGHSPYSHQETRAARQSQSHLATDLKDNLVDTGLVEGNGISEDLGAVRTACNTTELSSVVSLDLDMNTSTPDIKHEAGYTKGIQTTQKHSSGAGSKTYVYAPCAQTDNEDSASDGSPREIFKNVKAGILQSRLPRLIPVDSSKTRNIDDKIFTPAMKDVKPVSECSSDPPSYDEIAMCLPQPVSSVSKRQSSVSGKPSEERSETKDTAERETFVTPFNESGEQRMTNDMAPKLIFQHKRKKRGKD</sequence>
<keyword evidence="2" id="KW-1133">Transmembrane helix</keyword>
<accession>A0AAE1DE29</accession>
<feature type="compositionally biased region" description="Polar residues" evidence="1">
    <location>
        <begin position="580"/>
        <end position="591"/>
    </location>
</feature>
<dbReference type="Proteomes" id="UP001283361">
    <property type="component" value="Unassembled WGS sequence"/>
</dbReference>
<feature type="compositionally biased region" description="Basic residues" evidence="1">
    <location>
        <begin position="600"/>
        <end position="610"/>
    </location>
</feature>
<dbReference type="AlphaFoldDB" id="A0AAE1DE29"/>
<feature type="transmembrane region" description="Helical" evidence="2">
    <location>
        <begin position="20"/>
        <end position="42"/>
    </location>
</feature>
<feature type="compositionally biased region" description="Polar residues" evidence="1">
    <location>
        <begin position="301"/>
        <end position="319"/>
    </location>
</feature>
<comment type="caution">
    <text evidence="3">The sequence shown here is derived from an EMBL/GenBank/DDBJ whole genome shotgun (WGS) entry which is preliminary data.</text>
</comment>
<feature type="compositionally biased region" description="Low complexity" evidence="1">
    <location>
        <begin position="548"/>
        <end position="559"/>
    </location>
</feature>
<evidence type="ECO:0000256" key="2">
    <source>
        <dbReference type="SAM" id="Phobius"/>
    </source>
</evidence>
<feature type="compositionally biased region" description="Basic and acidic residues" evidence="1">
    <location>
        <begin position="285"/>
        <end position="296"/>
    </location>
</feature>
<evidence type="ECO:0000313" key="4">
    <source>
        <dbReference type="Proteomes" id="UP001283361"/>
    </source>
</evidence>
<evidence type="ECO:0000313" key="3">
    <source>
        <dbReference type="EMBL" id="KAK3767087.1"/>
    </source>
</evidence>
<feature type="compositionally biased region" description="Polar residues" evidence="1">
    <location>
        <begin position="256"/>
        <end position="266"/>
    </location>
</feature>
<reference evidence="3" key="1">
    <citation type="journal article" date="2023" name="G3 (Bethesda)">
        <title>A reference genome for the long-term kleptoplast-retaining sea slug Elysia crispata morphotype clarki.</title>
        <authorList>
            <person name="Eastman K.E."/>
            <person name="Pendleton A.L."/>
            <person name="Shaikh M.A."/>
            <person name="Suttiyut T."/>
            <person name="Ogas R."/>
            <person name="Tomko P."/>
            <person name="Gavelis G."/>
            <person name="Widhalm J.R."/>
            <person name="Wisecaver J.H."/>
        </authorList>
    </citation>
    <scope>NUCLEOTIDE SEQUENCE</scope>
    <source>
        <strain evidence="3">ECLA1</strain>
    </source>
</reference>
<proteinExistence type="predicted"/>
<dbReference type="EMBL" id="JAWDGP010004170">
    <property type="protein sequence ID" value="KAK3767087.1"/>
    <property type="molecule type" value="Genomic_DNA"/>
</dbReference>
<name>A0AAE1DE29_9GAST</name>
<keyword evidence="2" id="KW-0472">Membrane</keyword>
<gene>
    <name evidence="3" type="ORF">RRG08_017961</name>
</gene>
<feature type="region of interest" description="Disordered" evidence="1">
    <location>
        <begin position="255"/>
        <end position="319"/>
    </location>
</feature>
<evidence type="ECO:0000256" key="1">
    <source>
        <dbReference type="SAM" id="MobiDB-lite"/>
    </source>
</evidence>
<feature type="compositionally biased region" description="Basic and acidic residues" evidence="1">
    <location>
        <begin position="562"/>
        <end position="577"/>
    </location>
</feature>